<dbReference type="Gramene" id="TraesCS2D02G449200.2">
    <property type="protein sequence ID" value="TraesCS2D02G449200.2"/>
    <property type="gene ID" value="TraesCS2D02G449200"/>
</dbReference>
<evidence type="ECO:0000256" key="2">
    <source>
        <dbReference type="SAM" id="MobiDB-lite"/>
    </source>
</evidence>
<evidence type="ECO:0000313" key="3">
    <source>
        <dbReference type="EnsemblPlants" id="TraesCS2D02G449200.2"/>
    </source>
</evidence>
<evidence type="ECO:0000256" key="1">
    <source>
        <dbReference type="ARBA" id="ARBA00010975"/>
    </source>
</evidence>
<reference evidence="3" key="2">
    <citation type="submission" date="2018-10" db="UniProtKB">
        <authorList>
            <consortium name="EnsemblPlants"/>
        </authorList>
    </citation>
    <scope>IDENTIFICATION</scope>
</reference>
<feature type="region of interest" description="Disordered" evidence="2">
    <location>
        <begin position="1"/>
        <end position="20"/>
    </location>
</feature>
<evidence type="ECO:0000313" key="4">
    <source>
        <dbReference type="Proteomes" id="UP000019116"/>
    </source>
</evidence>
<feature type="compositionally biased region" description="Low complexity" evidence="2">
    <location>
        <begin position="186"/>
        <end position="200"/>
    </location>
</feature>
<dbReference type="EnsemblPlants" id="TraesCS2D02G449200.2">
    <property type="protein sequence ID" value="TraesCS2D02G449200.2"/>
    <property type="gene ID" value="TraesCS2D02G449200"/>
</dbReference>
<gene>
    <name evidence="3" type="primary">LOC123049975</name>
</gene>
<feature type="compositionally biased region" description="Basic and acidic residues" evidence="2">
    <location>
        <begin position="158"/>
        <end position="185"/>
    </location>
</feature>
<comment type="similarity">
    <text evidence="1">Belongs to the LEA type 1 family.</text>
</comment>
<proteinExistence type="inferred from homology"/>
<dbReference type="GO" id="GO:0009793">
    <property type="term" value="P:embryo development ending in seed dormancy"/>
    <property type="evidence" value="ECO:0007669"/>
    <property type="project" value="InterPro"/>
</dbReference>
<dbReference type="PANTHER" id="PTHR33493:SF15">
    <property type="match status" value="1"/>
</dbReference>
<name>A0A3B6DIG9_WHEAT</name>
<organism evidence="3">
    <name type="scientific">Triticum aestivum</name>
    <name type="common">Wheat</name>
    <dbReference type="NCBI Taxonomy" id="4565"/>
    <lineage>
        <taxon>Eukaryota</taxon>
        <taxon>Viridiplantae</taxon>
        <taxon>Streptophyta</taxon>
        <taxon>Embryophyta</taxon>
        <taxon>Tracheophyta</taxon>
        <taxon>Spermatophyta</taxon>
        <taxon>Magnoliopsida</taxon>
        <taxon>Liliopsida</taxon>
        <taxon>Poales</taxon>
        <taxon>Poaceae</taxon>
        <taxon>BOP clade</taxon>
        <taxon>Pooideae</taxon>
        <taxon>Triticodae</taxon>
        <taxon>Triticeae</taxon>
        <taxon>Triticinae</taxon>
        <taxon>Triticum</taxon>
    </lineage>
</organism>
<protein>
    <submittedName>
        <fullName evidence="3">Uncharacterized protein</fullName>
    </submittedName>
</protein>
<dbReference type="Pfam" id="PF03760">
    <property type="entry name" value="LEA_1"/>
    <property type="match status" value="1"/>
</dbReference>
<accession>A0A3B6DIG9</accession>
<dbReference type="SMR" id="A0A3B6DIG9"/>
<dbReference type="PANTHER" id="PTHR33493">
    <property type="entry name" value="LATE EMBRYOGENESIS ABUNDANT PROTEIN 6-RELATED"/>
    <property type="match status" value="1"/>
</dbReference>
<reference evidence="3" key="1">
    <citation type="submission" date="2018-08" db="EMBL/GenBank/DDBJ databases">
        <authorList>
            <person name="Rossello M."/>
        </authorList>
    </citation>
    <scope>NUCLEOTIDE SEQUENCE [LARGE SCALE GENOMIC DNA]</scope>
    <source>
        <strain evidence="3">cv. Chinese Spring</strain>
    </source>
</reference>
<dbReference type="AlphaFoldDB" id="A0A3B6DIG9"/>
<keyword evidence="4" id="KW-1185">Reference proteome</keyword>
<dbReference type="InterPro" id="IPR005513">
    <property type="entry name" value="LEA_1"/>
</dbReference>
<sequence length="226" mass="24042">MMVPQVRSAVRRGLRGRTGPTLSGCRAASLPPQAATCSSLCSGIAACAPPATPQLTCREARGRRSHPARNQTAPPPFRAISAYKSTTHKSSHRQDRHRSIHTTRHQHATQEAFGGAIHYTYTMQTAKVKDMVSSAKEKAQEGSAEVQGKAGKAAATTHGEKEMAKEEERARKAQADAQKHQEKADAAAGRHGAAGTRGHYGPVGTPVAPDPAYPASGWHPAAEKYI</sequence>
<feature type="region of interest" description="Disordered" evidence="2">
    <location>
        <begin position="134"/>
        <end position="226"/>
    </location>
</feature>
<feature type="compositionally biased region" description="Low complexity" evidence="2">
    <location>
        <begin position="148"/>
        <end position="157"/>
    </location>
</feature>
<dbReference type="PaxDb" id="4565-Traes_2DL_9C6201D9B.1"/>
<dbReference type="Gramene" id="TraesCS2D03G1007000.2">
    <property type="protein sequence ID" value="TraesCS2D03G1007000.2.CDS"/>
    <property type="gene ID" value="TraesCS2D03G1007000"/>
</dbReference>
<dbReference type="Proteomes" id="UP000019116">
    <property type="component" value="Chromosome 2D"/>
</dbReference>